<feature type="transmembrane region" description="Helical" evidence="1">
    <location>
        <begin position="41"/>
        <end position="63"/>
    </location>
</feature>
<dbReference type="VEuPathDB" id="MicrosporidiaDB:VCUG_02222"/>
<protein>
    <submittedName>
        <fullName evidence="2">Uncharacterized protein</fullName>
    </submittedName>
</protein>
<keyword evidence="1" id="KW-0812">Transmembrane</keyword>
<reference evidence="3" key="1">
    <citation type="submission" date="2011-03" db="EMBL/GenBank/DDBJ databases">
        <title>The genome sequence of Vavraia culicis strain floridensis.</title>
        <authorList>
            <consortium name="The Broad Institute Genome Sequencing Platform"/>
            <person name="Cuomo C."/>
            <person name="Becnel J."/>
            <person name="Sanscrainte N."/>
            <person name="Young S.K."/>
            <person name="Zeng Q."/>
            <person name="Gargeya S."/>
            <person name="Fitzgerald M."/>
            <person name="Haas B."/>
            <person name="Abouelleil A."/>
            <person name="Alvarado L."/>
            <person name="Arachchi H.M."/>
            <person name="Berlin A."/>
            <person name="Chapman S.B."/>
            <person name="Gearin G."/>
            <person name="Goldberg J."/>
            <person name="Griggs A."/>
            <person name="Gujja S."/>
            <person name="Hansen M."/>
            <person name="Heiman D."/>
            <person name="Howarth C."/>
            <person name="Larimer J."/>
            <person name="Lui A."/>
            <person name="MacDonald P.J.P."/>
            <person name="McCowen C."/>
            <person name="Montmayeur A."/>
            <person name="Murphy C."/>
            <person name="Neiman D."/>
            <person name="Pearson M."/>
            <person name="Priest M."/>
            <person name="Roberts A."/>
            <person name="Saif S."/>
            <person name="Shea T."/>
            <person name="Sisk P."/>
            <person name="Stolte C."/>
            <person name="Sykes S."/>
            <person name="Wortman J."/>
            <person name="Nusbaum C."/>
            <person name="Birren B."/>
        </authorList>
    </citation>
    <scope>NUCLEOTIDE SEQUENCE [LARGE SCALE GENOMIC DNA]</scope>
    <source>
        <strain evidence="3">floridensis</strain>
    </source>
</reference>
<dbReference type="Proteomes" id="UP000011081">
    <property type="component" value="Unassembled WGS sequence"/>
</dbReference>
<proteinExistence type="predicted"/>
<evidence type="ECO:0000313" key="2">
    <source>
        <dbReference type="EMBL" id="ELA46294.1"/>
    </source>
</evidence>
<dbReference type="RefSeq" id="XP_008075233.1">
    <property type="nucleotide sequence ID" value="XM_008077042.1"/>
</dbReference>
<sequence>MEGLPTYEEVVSKNLSRMIKQYEFRQAFDLAVIKVYRTHPNAFLCIMLLLYIISIILVYFGIAHMRKKCKDTRDILYGKKCHDIPIYATETGLYCEDTNSSFSSGSIDSLESRITEILFFYEDEVNDGKKVV</sequence>
<evidence type="ECO:0000256" key="1">
    <source>
        <dbReference type="SAM" id="Phobius"/>
    </source>
</evidence>
<dbReference type="EMBL" id="GL877452">
    <property type="protein sequence ID" value="ELA46294.1"/>
    <property type="molecule type" value="Genomic_DNA"/>
</dbReference>
<dbReference type="GeneID" id="19880087"/>
<evidence type="ECO:0000313" key="3">
    <source>
        <dbReference type="Proteomes" id="UP000011081"/>
    </source>
</evidence>
<accession>L2GRN2</accession>
<dbReference type="AlphaFoldDB" id="L2GRN2"/>
<organism evidence="2 3">
    <name type="scientific">Vavraia culicis (isolate floridensis)</name>
    <name type="common">Microsporidian parasite</name>
    <dbReference type="NCBI Taxonomy" id="948595"/>
    <lineage>
        <taxon>Eukaryota</taxon>
        <taxon>Fungi</taxon>
        <taxon>Fungi incertae sedis</taxon>
        <taxon>Microsporidia</taxon>
        <taxon>Pleistophoridae</taxon>
        <taxon>Vavraia</taxon>
    </lineage>
</organism>
<name>L2GRN2_VAVCU</name>
<gene>
    <name evidence="2" type="ORF">VCUG_02222</name>
</gene>
<keyword evidence="1" id="KW-0472">Membrane</keyword>
<dbReference type="OMA" id="HMSETHT"/>
<dbReference type="InParanoid" id="L2GRN2"/>
<dbReference type="HOGENOM" id="CLU_1918659_0_0_1"/>
<keyword evidence="3" id="KW-1185">Reference proteome</keyword>
<keyword evidence="1" id="KW-1133">Transmembrane helix</keyword>